<proteinExistence type="predicted"/>
<dbReference type="EMBL" id="ML991772">
    <property type="protein sequence ID" value="KAF2239602.1"/>
    <property type="molecule type" value="Genomic_DNA"/>
</dbReference>
<dbReference type="InterPro" id="IPR053175">
    <property type="entry name" value="DHMBA_Reg_Transcription_Factor"/>
</dbReference>
<evidence type="ECO:0000313" key="2">
    <source>
        <dbReference type="Proteomes" id="UP000800092"/>
    </source>
</evidence>
<protein>
    <submittedName>
        <fullName evidence="1">Uncharacterized protein</fullName>
    </submittedName>
</protein>
<dbReference type="AlphaFoldDB" id="A0A6A6HP31"/>
<evidence type="ECO:0000313" key="1">
    <source>
        <dbReference type="EMBL" id="KAF2239602.1"/>
    </source>
</evidence>
<reference evidence="1" key="1">
    <citation type="journal article" date="2020" name="Stud. Mycol.">
        <title>101 Dothideomycetes genomes: a test case for predicting lifestyles and emergence of pathogens.</title>
        <authorList>
            <person name="Haridas S."/>
            <person name="Albert R."/>
            <person name="Binder M."/>
            <person name="Bloem J."/>
            <person name="Labutti K."/>
            <person name="Salamov A."/>
            <person name="Andreopoulos B."/>
            <person name="Baker S."/>
            <person name="Barry K."/>
            <person name="Bills G."/>
            <person name="Bluhm B."/>
            <person name="Cannon C."/>
            <person name="Castanera R."/>
            <person name="Culley D."/>
            <person name="Daum C."/>
            <person name="Ezra D."/>
            <person name="Gonzalez J."/>
            <person name="Henrissat B."/>
            <person name="Kuo A."/>
            <person name="Liang C."/>
            <person name="Lipzen A."/>
            <person name="Lutzoni F."/>
            <person name="Magnuson J."/>
            <person name="Mondo S."/>
            <person name="Nolan M."/>
            <person name="Ohm R."/>
            <person name="Pangilinan J."/>
            <person name="Park H.-J."/>
            <person name="Ramirez L."/>
            <person name="Alfaro M."/>
            <person name="Sun H."/>
            <person name="Tritt A."/>
            <person name="Yoshinaga Y."/>
            <person name="Zwiers L.-H."/>
            <person name="Turgeon B."/>
            <person name="Goodwin S."/>
            <person name="Spatafora J."/>
            <person name="Crous P."/>
            <person name="Grigoriev I."/>
        </authorList>
    </citation>
    <scope>NUCLEOTIDE SEQUENCE</scope>
    <source>
        <strain evidence="1">Tuck. ex Michener</strain>
    </source>
</reference>
<sequence length="145" mass="16471">MDGKPVALIRTAQKNVERLAGEICASVPQYVDCDHAARQRLLPSEKSETHDKRLDDVSDHDNKRACHLHTPNHQADVYSLIFPLYAAGRAKTLPEIRIWAIEQLHYMGSHFHLRNAEEVAQILERGAEVRPWEVYALLGSYAFTA</sequence>
<dbReference type="PANTHER" id="PTHR38791:SF1">
    <property type="entry name" value="TRANSCRIPTION FACTOR, PUTATIVE-RELATED"/>
    <property type="match status" value="1"/>
</dbReference>
<name>A0A6A6HP31_VIRVR</name>
<dbReference type="PANTHER" id="PTHR38791">
    <property type="entry name" value="ZN(II)2CYS6 TRANSCRIPTION FACTOR (EUROFUNG)-RELATED-RELATED"/>
    <property type="match status" value="1"/>
</dbReference>
<dbReference type="Proteomes" id="UP000800092">
    <property type="component" value="Unassembled WGS sequence"/>
</dbReference>
<organism evidence="1 2">
    <name type="scientific">Viridothelium virens</name>
    <name type="common">Speckled blister lichen</name>
    <name type="synonym">Trypethelium virens</name>
    <dbReference type="NCBI Taxonomy" id="1048519"/>
    <lineage>
        <taxon>Eukaryota</taxon>
        <taxon>Fungi</taxon>
        <taxon>Dikarya</taxon>
        <taxon>Ascomycota</taxon>
        <taxon>Pezizomycotina</taxon>
        <taxon>Dothideomycetes</taxon>
        <taxon>Dothideomycetes incertae sedis</taxon>
        <taxon>Trypetheliales</taxon>
        <taxon>Trypetheliaceae</taxon>
        <taxon>Viridothelium</taxon>
    </lineage>
</organism>
<keyword evidence="2" id="KW-1185">Reference proteome</keyword>
<dbReference type="OrthoDB" id="3905517at2759"/>
<accession>A0A6A6HP31</accession>
<gene>
    <name evidence="1" type="ORF">EV356DRAFT_499793</name>
</gene>